<protein>
    <submittedName>
        <fullName evidence="8">Alpha/Beta hydrolase protein</fullName>
    </submittedName>
</protein>
<evidence type="ECO:0000256" key="2">
    <source>
        <dbReference type="ARBA" id="ARBA00022645"/>
    </source>
</evidence>
<evidence type="ECO:0000256" key="4">
    <source>
        <dbReference type="ARBA" id="ARBA00022729"/>
    </source>
</evidence>
<keyword evidence="3" id="KW-0645">Protease</keyword>
<evidence type="ECO:0000256" key="3">
    <source>
        <dbReference type="ARBA" id="ARBA00022670"/>
    </source>
</evidence>
<dbReference type="Proteomes" id="UP001465668">
    <property type="component" value="Unassembled WGS sequence"/>
</dbReference>
<dbReference type="EMBL" id="JARVKM010000015">
    <property type="protein sequence ID" value="KAK9778452.1"/>
    <property type="molecule type" value="Genomic_DNA"/>
</dbReference>
<evidence type="ECO:0000313" key="9">
    <source>
        <dbReference type="Proteomes" id="UP001465668"/>
    </source>
</evidence>
<keyword evidence="4 7" id="KW-0732">Signal</keyword>
<evidence type="ECO:0000256" key="6">
    <source>
        <dbReference type="ARBA" id="ARBA00023180"/>
    </source>
</evidence>
<organism evidence="8 9">
    <name type="scientific">Seiridium cardinale</name>
    <dbReference type="NCBI Taxonomy" id="138064"/>
    <lineage>
        <taxon>Eukaryota</taxon>
        <taxon>Fungi</taxon>
        <taxon>Dikarya</taxon>
        <taxon>Ascomycota</taxon>
        <taxon>Pezizomycotina</taxon>
        <taxon>Sordariomycetes</taxon>
        <taxon>Xylariomycetidae</taxon>
        <taxon>Amphisphaeriales</taxon>
        <taxon>Sporocadaceae</taxon>
        <taxon>Seiridium</taxon>
    </lineage>
</organism>
<evidence type="ECO:0000256" key="5">
    <source>
        <dbReference type="ARBA" id="ARBA00022801"/>
    </source>
</evidence>
<dbReference type="Pfam" id="PF00450">
    <property type="entry name" value="Peptidase_S10"/>
    <property type="match status" value="2"/>
</dbReference>
<keyword evidence="6" id="KW-0325">Glycoprotein</keyword>
<comment type="similarity">
    <text evidence="1">Belongs to the peptidase S10 family.</text>
</comment>
<reference evidence="8 9" key="1">
    <citation type="submission" date="2024-02" db="EMBL/GenBank/DDBJ databases">
        <title>First draft genome assembly of two strains of Seiridium cardinale.</title>
        <authorList>
            <person name="Emiliani G."/>
            <person name="Scali E."/>
        </authorList>
    </citation>
    <scope>NUCLEOTIDE SEQUENCE [LARGE SCALE GENOMIC DNA]</scope>
    <source>
        <strain evidence="8 9">BM-138-000479</strain>
    </source>
</reference>
<keyword evidence="2" id="KW-0121">Carboxypeptidase</keyword>
<evidence type="ECO:0000313" key="8">
    <source>
        <dbReference type="EMBL" id="KAK9778452.1"/>
    </source>
</evidence>
<evidence type="ECO:0000256" key="1">
    <source>
        <dbReference type="ARBA" id="ARBA00009431"/>
    </source>
</evidence>
<dbReference type="Gene3D" id="3.40.50.12670">
    <property type="match status" value="1"/>
</dbReference>
<keyword evidence="5 8" id="KW-0378">Hydrolase</keyword>
<accession>A0ABR2XXG9</accession>
<dbReference type="PANTHER" id="PTHR11802">
    <property type="entry name" value="SERINE PROTEASE FAMILY S10 SERINE CARBOXYPEPTIDASE"/>
    <property type="match status" value="1"/>
</dbReference>
<dbReference type="GO" id="GO:0016787">
    <property type="term" value="F:hydrolase activity"/>
    <property type="evidence" value="ECO:0007669"/>
    <property type="project" value="UniProtKB-KW"/>
</dbReference>
<name>A0ABR2XXG9_9PEZI</name>
<feature type="signal peptide" evidence="7">
    <location>
        <begin position="1"/>
        <end position="22"/>
    </location>
</feature>
<dbReference type="Gene3D" id="3.40.630.30">
    <property type="match status" value="1"/>
</dbReference>
<dbReference type="Gene3D" id="3.40.50.1820">
    <property type="entry name" value="alpha/beta hydrolase"/>
    <property type="match status" value="1"/>
</dbReference>
<evidence type="ECO:0000256" key="7">
    <source>
        <dbReference type="SAM" id="SignalP"/>
    </source>
</evidence>
<comment type="caution">
    <text evidence="8">The sequence shown here is derived from an EMBL/GenBank/DDBJ whole genome shotgun (WGS) entry which is preliminary data.</text>
</comment>
<keyword evidence="9" id="KW-1185">Reference proteome</keyword>
<dbReference type="InterPro" id="IPR029058">
    <property type="entry name" value="AB_hydrolase_fold"/>
</dbReference>
<dbReference type="InterPro" id="IPR001563">
    <property type="entry name" value="Peptidase_S10"/>
</dbReference>
<sequence length="744" mass="81939">MAPMSLFAGLVAALLYCSPCWALSTGQQHYMGAEPFEFRDAVVEDADDFTTVIVDAFSVAPAWHYVYQFSDDHPGYTWHCLRDTMKRLLAASPDNGISPRVIAVPDETSESGSRVVSISVWEFNRSSSSPVQQRFGPLGIATSYFNCSARLDTNTTRMEPYMKSMYDAETKYLGDVYDRHAYLGGLATHPKWDGHDFAATHLHWGLALAEIAGVPATLLATPAGHPLYKSTHICETTPGVNSYSGYVNLPADATEGRACDIHTFFWFFESRKDHANAPLSLWLQGGAGSPSMTAALGENGPCKVASNSKDTILDPSSWNNEVNMLYIDQPVQVGFSYDTLINGTVNEVLTPFDVTEQEPLATLDLGKTYIGSTGTGCIALYADMDNAVPALPTQRQQIQHLDGGHYGPTFSSFFESQNTNIASGDIKSAVPLHLDTLGIVTQMPFYPEFAFNNTYGIQAINKTVYEAAVAAWPQCQELGNQFDVANSAIDPFPPKYAAGFLNSREVQDDVGVPLNFIGFLDGVNTAFTNTGDFVLGRNVAILGELLDRGVKVSMMYGDRDFQCNCLGGEQVSFAIESDTRADFHKSKYTEIKTDDSYTGGMVRHFGSLSFSRVFNVGHEGYLTPAQFKNLLKGSKLTIINTVPWYQPETTYRIFQRAMFNKYVATGTTSTKARGGRPYSTIEGADKNFHIKNPVPLPPKPERYFWDMVETCTKEQKLLFQSGTAITEDFILVGYEVANGTDVYF</sequence>
<dbReference type="PANTHER" id="PTHR11802:SF189">
    <property type="entry name" value="CARBOXYPEPTIDASE"/>
    <property type="match status" value="1"/>
</dbReference>
<gene>
    <name evidence="8" type="ORF">SCAR479_04474</name>
</gene>
<feature type="chain" id="PRO_5047049318" evidence="7">
    <location>
        <begin position="23"/>
        <end position="744"/>
    </location>
</feature>
<proteinExistence type="inferred from homology"/>
<dbReference type="SUPFAM" id="SSF53474">
    <property type="entry name" value="alpha/beta-Hydrolases"/>
    <property type="match status" value="1"/>
</dbReference>